<evidence type="ECO:0000256" key="1">
    <source>
        <dbReference type="SAM" id="Phobius"/>
    </source>
</evidence>
<feature type="transmembrane region" description="Helical" evidence="1">
    <location>
        <begin position="6"/>
        <end position="25"/>
    </location>
</feature>
<dbReference type="OrthoDB" id="8250872at2"/>
<keyword evidence="1" id="KW-1133">Transmembrane helix</keyword>
<name>A0A1M6L6X6_9BRAD</name>
<reference evidence="2 3" key="1">
    <citation type="submission" date="2016-11" db="EMBL/GenBank/DDBJ databases">
        <authorList>
            <person name="Jaros S."/>
            <person name="Januszkiewicz K."/>
            <person name="Wedrychowicz H."/>
        </authorList>
    </citation>
    <scope>NUCLEOTIDE SEQUENCE [LARGE SCALE GENOMIC DNA]</scope>
    <source>
        <strain evidence="2 3">GAS499</strain>
    </source>
</reference>
<sequence length="69" mass="7585">MANIIGELLFAMISAFIKGWANSFLNQIVLKVGAWLDTKVHGRTKIVVGLFLGVTAYFFIPIIVGLLAY</sequence>
<accession>A0A1M6L6X6</accession>
<organism evidence="2 3">
    <name type="scientific">Bradyrhizobium lablabi</name>
    <dbReference type="NCBI Taxonomy" id="722472"/>
    <lineage>
        <taxon>Bacteria</taxon>
        <taxon>Pseudomonadati</taxon>
        <taxon>Pseudomonadota</taxon>
        <taxon>Alphaproteobacteria</taxon>
        <taxon>Hyphomicrobiales</taxon>
        <taxon>Nitrobacteraceae</taxon>
        <taxon>Bradyrhizobium</taxon>
    </lineage>
</organism>
<evidence type="ECO:0000313" key="3">
    <source>
        <dbReference type="Proteomes" id="UP000189935"/>
    </source>
</evidence>
<gene>
    <name evidence="2" type="ORF">SAMN05444159_1189</name>
</gene>
<dbReference type="AlphaFoldDB" id="A0A1M6L6X6"/>
<dbReference type="EMBL" id="LT670844">
    <property type="protein sequence ID" value="SHJ66955.1"/>
    <property type="molecule type" value="Genomic_DNA"/>
</dbReference>
<protein>
    <submittedName>
        <fullName evidence="2">Uncharacterized protein</fullName>
    </submittedName>
</protein>
<dbReference type="RefSeq" id="WP_079537330.1">
    <property type="nucleotide sequence ID" value="NZ_LT670844.1"/>
</dbReference>
<evidence type="ECO:0000313" key="2">
    <source>
        <dbReference type="EMBL" id="SHJ66955.1"/>
    </source>
</evidence>
<keyword evidence="1" id="KW-0812">Transmembrane</keyword>
<feature type="transmembrane region" description="Helical" evidence="1">
    <location>
        <begin position="46"/>
        <end position="68"/>
    </location>
</feature>
<keyword evidence="1" id="KW-0472">Membrane</keyword>
<proteinExistence type="predicted"/>
<dbReference type="Proteomes" id="UP000189935">
    <property type="component" value="Chromosome I"/>
</dbReference>